<evidence type="ECO:0000313" key="2">
    <source>
        <dbReference type="EMBL" id="RDY24328.1"/>
    </source>
</evidence>
<organism evidence="3 4">
    <name type="scientific">Romboutsia maritimum</name>
    <dbReference type="NCBI Taxonomy" id="2020948"/>
    <lineage>
        <taxon>Bacteria</taxon>
        <taxon>Bacillati</taxon>
        <taxon>Bacillota</taxon>
        <taxon>Clostridia</taxon>
        <taxon>Peptostreptococcales</taxon>
        <taxon>Peptostreptococcaceae</taxon>
        <taxon>Romboutsia</taxon>
    </lineage>
</organism>
<dbReference type="RefSeq" id="WP_115975894.1">
    <property type="nucleotide sequence ID" value="NZ_NOJZ02000003.1"/>
</dbReference>
<gene>
    <name evidence="2" type="ORF">CHF27_002945</name>
    <name evidence="3" type="ORF">CHF27_003645</name>
</gene>
<evidence type="ECO:0000259" key="1">
    <source>
        <dbReference type="Pfam" id="PF13276"/>
    </source>
</evidence>
<name>A0A371IVH1_9FIRM</name>
<accession>A0A371IVH1</accession>
<evidence type="ECO:0000313" key="4">
    <source>
        <dbReference type="Proteomes" id="UP000243494"/>
    </source>
</evidence>
<reference evidence="3" key="2">
    <citation type="submission" date="2018-07" db="EMBL/GenBank/DDBJ databases">
        <authorList>
            <person name="Quirk P.G."/>
            <person name="Krulwich T.A."/>
        </authorList>
    </citation>
    <scope>NUCLEOTIDE SEQUENCE</scope>
    <source>
        <strain evidence="3">CCRI-22766</strain>
    </source>
</reference>
<comment type="caution">
    <text evidence="3">The sequence shown here is derived from an EMBL/GenBank/DDBJ whole genome shotgun (WGS) entry which is preliminary data.</text>
</comment>
<dbReference type="OrthoDB" id="9775203at2"/>
<proteinExistence type="predicted"/>
<dbReference type="InterPro" id="IPR046929">
    <property type="entry name" value="HTH_Tnp"/>
</dbReference>
<dbReference type="PANTHER" id="PTHR46889">
    <property type="entry name" value="TRANSPOSASE INSF FOR INSERTION SEQUENCE IS3B-RELATED"/>
    <property type="match status" value="1"/>
</dbReference>
<dbReference type="InterPro" id="IPR009057">
    <property type="entry name" value="Homeodomain-like_sf"/>
</dbReference>
<feature type="non-terminal residue" evidence="3">
    <location>
        <position position="314"/>
    </location>
</feature>
<reference evidence="3 4" key="1">
    <citation type="journal article" date="2017" name="Genome Announc.">
        <title>Draft Genome Sequence of Romboutsia maritimum sp. nov. Strain CCRI-22766(T), Isolated from Coastal Estuarine Mud.</title>
        <authorList>
            <person name="Maheux A.F."/>
            <person name="Boudreau D.K."/>
            <person name="Berube E."/>
            <person name="Boissinot M."/>
            <person name="Raymond F."/>
            <person name="Brodeur S."/>
            <person name="Corbeil J."/>
            <person name="Brightwell G."/>
            <person name="Broda D."/>
            <person name="Omar R.F."/>
            <person name="Bergeron M.G."/>
        </authorList>
    </citation>
    <scope>NUCLEOTIDE SEQUENCE [LARGE SCALE GENOMIC DNA]</scope>
    <source>
        <strain evidence="3 4">CCRI-22766</strain>
    </source>
</reference>
<dbReference type="Pfam" id="PF13276">
    <property type="entry name" value="HTH_21"/>
    <property type="match status" value="1"/>
</dbReference>
<dbReference type="Proteomes" id="UP000243494">
    <property type="component" value="Unassembled WGS sequence"/>
</dbReference>
<dbReference type="SUPFAM" id="SSF46689">
    <property type="entry name" value="Homeodomain-like"/>
    <property type="match status" value="1"/>
</dbReference>
<dbReference type="EMBL" id="NOJZ02000003">
    <property type="protein sequence ID" value="RDY24461.1"/>
    <property type="molecule type" value="Genomic_DNA"/>
</dbReference>
<feature type="domain" description="HTH-like" evidence="1">
    <location>
        <begin position="196"/>
        <end position="248"/>
    </location>
</feature>
<dbReference type="InterPro" id="IPR050900">
    <property type="entry name" value="Transposase_IS3/IS150/IS904"/>
</dbReference>
<protein>
    <submittedName>
        <fullName evidence="3">IS3 family transposase</fullName>
    </submittedName>
</protein>
<evidence type="ECO:0000313" key="3">
    <source>
        <dbReference type="EMBL" id="RDY24461.1"/>
    </source>
</evidence>
<dbReference type="EMBL" id="NOJZ02000003">
    <property type="protein sequence ID" value="RDY24328.1"/>
    <property type="molecule type" value="Genomic_DNA"/>
</dbReference>
<dbReference type="AlphaFoldDB" id="A0A371IVH1"/>
<dbReference type="InterPro" id="IPR025948">
    <property type="entry name" value="HTH-like_dom"/>
</dbReference>
<dbReference type="PANTHER" id="PTHR46889:SF4">
    <property type="entry name" value="TRANSPOSASE INSO FOR INSERTION SEQUENCE ELEMENT IS911B-RELATED"/>
    <property type="match status" value="1"/>
</dbReference>
<dbReference type="Pfam" id="PF20310">
    <property type="entry name" value="HTH_Tnp_2"/>
    <property type="match status" value="1"/>
</dbReference>
<keyword evidence="4" id="KW-1185">Reference proteome</keyword>
<sequence>MSKKIFTEQEILELSKNKYIKNVSSKGITYTNEFKLQFIAEYENGKTSRKIFKDAGFNIDIIGIKRIDSASRRWRNAYKDKGVLGLEDTRTLNSGRTLNRDLTIEEVLAKKDAEIRYLKAELELIKKLELQERQVINKKLPSSMIFRLIQNLIKDFKLYNMTRHLCKIANVSTSGYYNFLRNFKARDMMENEDLKSKEIILKAFNYRGYKKGSRTIKMILKNKFNVIMNRKKIQRIMRKYNIICPIRKSNPYKRMAKATKEHRVVPNKLNREFKQNIPGKIMLTDITYMPYGNGKMAYLSTIKDSSTNEILAYN</sequence>